<feature type="region of interest" description="Disordered" evidence="1">
    <location>
        <begin position="287"/>
        <end position="447"/>
    </location>
</feature>
<reference evidence="2" key="2">
    <citation type="submission" date="2023-05" db="EMBL/GenBank/DDBJ databases">
        <authorList>
            <consortium name="Lawrence Berkeley National Laboratory"/>
            <person name="Steindorff A."/>
            <person name="Hensen N."/>
            <person name="Bonometti L."/>
            <person name="Westerberg I."/>
            <person name="Brannstrom I.O."/>
            <person name="Guillou S."/>
            <person name="Cros-Aarteil S."/>
            <person name="Calhoun S."/>
            <person name="Haridas S."/>
            <person name="Kuo A."/>
            <person name="Mondo S."/>
            <person name="Pangilinan J."/>
            <person name="Riley R."/>
            <person name="Labutti K."/>
            <person name="Andreopoulos B."/>
            <person name="Lipzen A."/>
            <person name="Chen C."/>
            <person name="Yanf M."/>
            <person name="Daum C."/>
            <person name="Ng V."/>
            <person name="Clum A."/>
            <person name="Ohm R."/>
            <person name="Martin F."/>
            <person name="Silar P."/>
            <person name="Natvig D."/>
            <person name="Lalanne C."/>
            <person name="Gautier V."/>
            <person name="Ament-Velasquez S.L."/>
            <person name="Kruys A."/>
            <person name="Hutchinson M.I."/>
            <person name="Powell A.J."/>
            <person name="Barry K."/>
            <person name="Miller A.N."/>
            <person name="Grigoriev I.V."/>
            <person name="Debuchy R."/>
            <person name="Gladieux P."/>
            <person name="Thoren M.H."/>
            <person name="Johannesson H."/>
        </authorList>
    </citation>
    <scope>NUCLEOTIDE SEQUENCE</scope>
    <source>
        <strain evidence="2">CBS 757.83</strain>
    </source>
</reference>
<feature type="compositionally biased region" description="Basic and acidic residues" evidence="1">
    <location>
        <begin position="287"/>
        <end position="297"/>
    </location>
</feature>
<accession>A0AAN6T439</accession>
<proteinExistence type="predicted"/>
<evidence type="ECO:0000256" key="1">
    <source>
        <dbReference type="SAM" id="MobiDB-lite"/>
    </source>
</evidence>
<feature type="compositionally biased region" description="Low complexity" evidence="1">
    <location>
        <begin position="380"/>
        <end position="393"/>
    </location>
</feature>
<dbReference type="AlphaFoldDB" id="A0AAN6T439"/>
<reference evidence="2" key="1">
    <citation type="journal article" date="2023" name="Mol. Phylogenet. Evol.">
        <title>Genome-scale phylogeny and comparative genomics of the fungal order Sordariales.</title>
        <authorList>
            <person name="Hensen N."/>
            <person name="Bonometti L."/>
            <person name="Westerberg I."/>
            <person name="Brannstrom I.O."/>
            <person name="Guillou S."/>
            <person name="Cros-Aarteil S."/>
            <person name="Calhoun S."/>
            <person name="Haridas S."/>
            <person name="Kuo A."/>
            <person name="Mondo S."/>
            <person name="Pangilinan J."/>
            <person name="Riley R."/>
            <person name="LaButti K."/>
            <person name="Andreopoulos B."/>
            <person name="Lipzen A."/>
            <person name="Chen C."/>
            <person name="Yan M."/>
            <person name="Daum C."/>
            <person name="Ng V."/>
            <person name="Clum A."/>
            <person name="Steindorff A."/>
            <person name="Ohm R.A."/>
            <person name="Martin F."/>
            <person name="Silar P."/>
            <person name="Natvig D.O."/>
            <person name="Lalanne C."/>
            <person name="Gautier V."/>
            <person name="Ament-Velasquez S.L."/>
            <person name="Kruys A."/>
            <person name="Hutchinson M.I."/>
            <person name="Powell A.J."/>
            <person name="Barry K."/>
            <person name="Miller A.N."/>
            <person name="Grigoriev I.V."/>
            <person name="Debuchy R."/>
            <person name="Gladieux P."/>
            <person name="Hiltunen Thoren M."/>
            <person name="Johannesson H."/>
        </authorList>
    </citation>
    <scope>NUCLEOTIDE SEQUENCE</scope>
    <source>
        <strain evidence="2">CBS 757.83</strain>
    </source>
</reference>
<name>A0AAN6T439_9PEZI</name>
<organism evidence="2 3">
    <name type="scientific">Parathielavia hyrcaniae</name>
    <dbReference type="NCBI Taxonomy" id="113614"/>
    <lineage>
        <taxon>Eukaryota</taxon>
        <taxon>Fungi</taxon>
        <taxon>Dikarya</taxon>
        <taxon>Ascomycota</taxon>
        <taxon>Pezizomycotina</taxon>
        <taxon>Sordariomycetes</taxon>
        <taxon>Sordariomycetidae</taxon>
        <taxon>Sordariales</taxon>
        <taxon>Chaetomiaceae</taxon>
        <taxon>Parathielavia</taxon>
    </lineage>
</organism>
<dbReference type="EMBL" id="MU863629">
    <property type="protein sequence ID" value="KAK4103332.1"/>
    <property type="molecule type" value="Genomic_DNA"/>
</dbReference>
<evidence type="ECO:0000313" key="3">
    <source>
        <dbReference type="Proteomes" id="UP001305647"/>
    </source>
</evidence>
<keyword evidence="3" id="KW-1185">Reference proteome</keyword>
<feature type="compositionally biased region" description="Acidic residues" evidence="1">
    <location>
        <begin position="336"/>
        <end position="347"/>
    </location>
</feature>
<sequence length="447" mass="48122">MAGTMEPLAPSTPSPGPTSRIRTPPAPLHGYSDSYEPYSPRKSTRIAQRATNRTPSPQPSTRHQAPHQQQETGLGSPKSTKKRFISTMATPAMSPQKKRLPPVDASRRASGALTAEGAANAAVALGLSPAPKPESFSRPTGATTGAGMLITPAKTPQKCPDEKVKAKVKSVARNLFHSDDEQVMPSPSKTKAPADNPGSFYTNETADISFQIYTDSVERVPEVDQSADNPFYVAQNALPPDAPRRRSKRQTVTIPGEGKVSIDEAVRRTDGMLIVFRGKKQFRKFAEMEEPSNREGVDEGEGGLAGAVESRTKRHFTRSSIQPRLLFPTGNPDESHDVDEDEEAVTDIEDHVLAGMEADKPETPVELIDEAPGTPEAPRHAPASPPTTARTTRFGSKKTGDPPAKAQQPAKRSPFDSWRRVKGGAQSTGHKRSGDDLPAGAPKRTRA</sequence>
<feature type="compositionally biased region" description="Basic and acidic residues" evidence="1">
    <location>
        <begin position="348"/>
        <end position="363"/>
    </location>
</feature>
<evidence type="ECO:0000313" key="2">
    <source>
        <dbReference type="EMBL" id="KAK4103332.1"/>
    </source>
</evidence>
<protein>
    <submittedName>
        <fullName evidence="2">Uncharacterized protein</fullName>
    </submittedName>
</protein>
<feature type="region of interest" description="Disordered" evidence="1">
    <location>
        <begin position="221"/>
        <end position="255"/>
    </location>
</feature>
<feature type="region of interest" description="Disordered" evidence="1">
    <location>
        <begin position="1"/>
        <end position="112"/>
    </location>
</feature>
<comment type="caution">
    <text evidence="2">The sequence shown here is derived from an EMBL/GenBank/DDBJ whole genome shotgun (WGS) entry which is preliminary data.</text>
</comment>
<feature type="region of interest" description="Disordered" evidence="1">
    <location>
        <begin position="126"/>
        <end position="201"/>
    </location>
</feature>
<gene>
    <name evidence="2" type="ORF">N658DRAFT_468029</name>
</gene>
<feature type="compositionally biased region" description="Polar residues" evidence="1">
    <location>
        <begin position="45"/>
        <end position="73"/>
    </location>
</feature>
<dbReference type="Proteomes" id="UP001305647">
    <property type="component" value="Unassembled WGS sequence"/>
</dbReference>